<evidence type="ECO:0000313" key="9">
    <source>
        <dbReference type="Proteomes" id="UP000176355"/>
    </source>
</evidence>
<dbReference type="PROSITE" id="PS50126">
    <property type="entry name" value="S1"/>
    <property type="match status" value="1"/>
</dbReference>
<dbReference type="Proteomes" id="UP000176355">
    <property type="component" value="Unassembled WGS sequence"/>
</dbReference>
<dbReference type="PROSITE" id="PS50084">
    <property type="entry name" value="KH_TYPE_1"/>
    <property type="match status" value="1"/>
</dbReference>
<organism evidence="8 9">
    <name type="scientific">Candidatus Taylorbacteria bacterium RIFCSPLOWO2_12_FULL_44_15c</name>
    <dbReference type="NCBI Taxonomy" id="1802333"/>
    <lineage>
        <taxon>Bacteria</taxon>
        <taxon>Candidatus Tayloriibacteriota</taxon>
    </lineage>
</organism>
<dbReference type="GO" id="GO:0000175">
    <property type="term" value="F:3'-5'-RNA exonuclease activity"/>
    <property type="evidence" value="ECO:0007669"/>
    <property type="project" value="TreeGrafter"/>
</dbReference>
<keyword evidence="3 5" id="KW-0548">Nucleotidyltransferase</keyword>
<sequence length="735" mass="79892">MKTKEYALEVGGKKLTAEFTDLADQANGSVIVRLGNTTVLVTAVIGKYEKDADYFPLTVDYEERFYAAGQILGSRFMRREGRPSDEAVLSGRVVDRTIRPLFNQELRQEVQVVVTILSIAEDDPDIPAIIGASLALGASDIPWNGPVSAVRIGVLEDEKNFLVNPTYETRNAGENKLDLLACGKDGAINMIEIGAKEVAEGVIVKALETASEEIEKIQSWQKKIIKEIGKEKLTIAESQPSAELVRLFETEIDKKLFDAIFSGPGKHQIYNLKEGWLKVFAEKLPDEKLALADFYFEEKINELVHREAIENERRPDGRKMDELRPLFAKAGGVSPILHGSGIFYRGGTHILSALTLGGPGDTQIVEGMEVQTKRRFIHHYNFPPFSSGETGKVGGMNRRAIGHGALAEKALSAVIPDKEKFPYTIRIVSEALASNGSTSMGSVCGSTLALMDAGVPIKTPVAGIASGLMLSFDYAKDKKYKVLTDIQGPEDHHGDMDFKVAGTDNGVTAVQMDVKVNGIPIKILGEAFEAAKKARRQILEVIKKEISAPRSDISPNAPKIISIKIKPEQIGSIIGTGGKTINEIMEKTGAEIDIEDDGTVFFTGKNGSAEAAQKIVEEMTHEYKPGEKYEGSVTRLMDFGAFVKIGPNAEGMVHISEIAPFRIDQISSALQEGDIVPVMVKEIDEKGRINLSIKAADPSFAEKKGIKPGTGMGGGGGFGGGFRSQGGRPERRRRY</sequence>
<dbReference type="CDD" id="cd11364">
    <property type="entry name" value="RNase_PH_PNPase_2"/>
    <property type="match status" value="1"/>
</dbReference>
<protein>
    <recommendedName>
        <fullName evidence="5">Polyribonucleotide nucleotidyltransferase</fullName>
        <ecNumber evidence="5">2.7.7.8</ecNumber>
    </recommendedName>
    <alternativeName>
        <fullName evidence="5">Polynucleotide phosphorylase</fullName>
        <shortName evidence="5">PNPase</shortName>
    </alternativeName>
</protein>
<reference evidence="8 9" key="1">
    <citation type="journal article" date="2016" name="Nat. Commun.">
        <title>Thousands of microbial genomes shed light on interconnected biogeochemical processes in an aquifer system.</title>
        <authorList>
            <person name="Anantharaman K."/>
            <person name="Brown C.T."/>
            <person name="Hug L.A."/>
            <person name="Sharon I."/>
            <person name="Castelle C.J."/>
            <person name="Probst A.J."/>
            <person name="Thomas B.C."/>
            <person name="Singh A."/>
            <person name="Wilkins M.J."/>
            <person name="Karaoz U."/>
            <person name="Brodie E.L."/>
            <person name="Williams K.H."/>
            <person name="Hubbard S.S."/>
            <person name="Banfield J.F."/>
        </authorList>
    </citation>
    <scope>NUCLEOTIDE SEQUENCE [LARGE SCALE GENOMIC DNA]</scope>
</reference>
<evidence type="ECO:0000259" key="7">
    <source>
        <dbReference type="PROSITE" id="PS50126"/>
    </source>
</evidence>
<dbReference type="PANTHER" id="PTHR11252">
    <property type="entry name" value="POLYRIBONUCLEOTIDE NUCLEOTIDYLTRANSFERASE"/>
    <property type="match status" value="1"/>
</dbReference>
<dbReference type="FunFam" id="3.30.230.70:FF:000001">
    <property type="entry name" value="Polyribonucleotide nucleotidyltransferase"/>
    <property type="match status" value="1"/>
</dbReference>
<dbReference type="GO" id="GO:0005829">
    <property type="term" value="C:cytosol"/>
    <property type="evidence" value="ECO:0007669"/>
    <property type="project" value="TreeGrafter"/>
</dbReference>
<dbReference type="Gene3D" id="3.30.1370.10">
    <property type="entry name" value="K Homology domain, type 1"/>
    <property type="match status" value="1"/>
</dbReference>
<dbReference type="InterPro" id="IPR001247">
    <property type="entry name" value="ExoRNase_PH_dom1"/>
</dbReference>
<keyword evidence="5" id="KW-0479">Metal-binding</keyword>
<dbReference type="SMART" id="SM00322">
    <property type="entry name" value="KH"/>
    <property type="match status" value="1"/>
</dbReference>
<dbReference type="PANTHER" id="PTHR11252:SF0">
    <property type="entry name" value="POLYRIBONUCLEOTIDE NUCLEOTIDYLTRANSFERASE 1, MITOCHONDRIAL"/>
    <property type="match status" value="1"/>
</dbReference>
<dbReference type="HAMAP" id="MF_01595">
    <property type="entry name" value="PNPase"/>
    <property type="match status" value="1"/>
</dbReference>
<dbReference type="Gene3D" id="2.40.50.140">
    <property type="entry name" value="Nucleic acid-binding proteins"/>
    <property type="match status" value="1"/>
</dbReference>
<dbReference type="SUPFAM" id="SSF54791">
    <property type="entry name" value="Eukaryotic type KH-domain (KH-domain type I)"/>
    <property type="match status" value="1"/>
</dbReference>
<dbReference type="Gene3D" id="3.30.230.70">
    <property type="entry name" value="GHMP Kinase, N-terminal domain"/>
    <property type="match status" value="2"/>
</dbReference>
<dbReference type="NCBIfam" id="NF008805">
    <property type="entry name" value="PRK11824.1"/>
    <property type="match status" value="1"/>
</dbReference>
<dbReference type="InterPro" id="IPR004087">
    <property type="entry name" value="KH_dom"/>
</dbReference>
<dbReference type="SUPFAM" id="SSF55666">
    <property type="entry name" value="Ribonuclease PH domain 2-like"/>
    <property type="match status" value="2"/>
</dbReference>
<comment type="subcellular location">
    <subcellularLocation>
        <location evidence="5">Cytoplasm</location>
    </subcellularLocation>
</comment>
<dbReference type="CDD" id="cd02393">
    <property type="entry name" value="KH-I_PNPase"/>
    <property type="match status" value="1"/>
</dbReference>
<dbReference type="Pfam" id="PF00013">
    <property type="entry name" value="KH_1"/>
    <property type="match status" value="1"/>
</dbReference>
<dbReference type="InterPro" id="IPR004088">
    <property type="entry name" value="KH_dom_type_1"/>
</dbReference>
<comment type="cofactor">
    <cofactor evidence="5">
        <name>Mg(2+)</name>
        <dbReference type="ChEBI" id="CHEBI:18420"/>
    </cofactor>
</comment>
<dbReference type="PIRSF" id="PIRSF005499">
    <property type="entry name" value="PNPase"/>
    <property type="match status" value="1"/>
</dbReference>
<evidence type="ECO:0000256" key="3">
    <source>
        <dbReference type="ARBA" id="ARBA00022695"/>
    </source>
</evidence>
<dbReference type="SMART" id="SM00316">
    <property type="entry name" value="S1"/>
    <property type="match status" value="1"/>
</dbReference>
<dbReference type="EC" id="2.7.7.8" evidence="5"/>
<dbReference type="InterPro" id="IPR020568">
    <property type="entry name" value="Ribosomal_Su5_D2-typ_SF"/>
</dbReference>
<dbReference type="EMBL" id="MHSL01000025">
    <property type="protein sequence ID" value="OHA43369.1"/>
    <property type="molecule type" value="Genomic_DNA"/>
</dbReference>
<accession>A0A1G2P6M3</accession>
<dbReference type="InterPro" id="IPR027408">
    <property type="entry name" value="PNPase/RNase_PH_dom_sf"/>
</dbReference>
<feature type="compositionally biased region" description="Gly residues" evidence="6">
    <location>
        <begin position="708"/>
        <end position="724"/>
    </location>
</feature>
<gene>
    <name evidence="5" type="primary">pnp</name>
    <name evidence="8" type="ORF">A3G03_03325</name>
</gene>
<comment type="function">
    <text evidence="5">Involved in mRNA degradation. Catalyzes the phosphorolysis of single-stranded polyribonucleotides processively in the 3'- to 5'-direction.</text>
</comment>
<dbReference type="InterPro" id="IPR012162">
    <property type="entry name" value="PNPase"/>
</dbReference>
<dbReference type="GO" id="GO:0006402">
    <property type="term" value="P:mRNA catabolic process"/>
    <property type="evidence" value="ECO:0007669"/>
    <property type="project" value="UniProtKB-UniRule"/>
</dbReference>
<dbReference type="InterPro" id="IPR003029">
    <property type="entry name" value="S1_domain"/>
</dbReference>
<dbReference type="STRING" id="1802333.A3G03_03325"/>
<keyword evidence="4 5" id="KW-0694">RNA-binding</keyword>
<evidence type="ECO:0000256" key="6">
    <source>
        <dbReference type="SAM" id="MobiDB-lite"/>
    </source>
</evidence>
<dbReference type="Pfam" id="PF01138">
    <property type="entry name" value="RNase_PH"/>
    <property type="match status" value="2"/>
</dbReference>
<dbReference type="InterPro" id="IPR015847">
    <property type="entry name" value="ExoRNase_PH_dom2"/>
</dbReference>
<feature type="region of interest" description="Disordered" evidence="6">
    <location>
        <begin position="702"/>
        <end position="735"/>
    </location>
</feature>
<evidence type="ECO:0000256" key="4">
    <source>
        <dbReference type="ARBA" id="ARBA00022884"/>
    </source>
</evidence>
<keyword evidence="2 5" id="KW-0808">Transferase</keyword>
<dbReference type="InterPro" id="IPR012340">
    <property type="entry name" value="NA-bd_OB-fold"/>
</dbReference>
<dbReference type="GO" id="GO:0003723">
    <property type="term" value="F:RNA binding"/>
    <property type="evidence" value="ECO:0007669"/>
    <property type="project" value="UniProtKB-UniRule"/>
</dbReference>
<dbReference type="SUPFAM" id="SSF54211">
    <property type="entry name" value="Ribosomal protein S5 domain 2-like"/>
    <property type="match status" value="2"/>
</dbReference>
<dbReference type="AlphaFoldDB" id="A0A1G2P6M3"/>
<dbReference type="Pfam" id="PF03725">
    <property type="entry name" value="RNase_PH_C"/>
    <property type="match status" value="1"/>
</dbReference>
<evidence type="ECO:0000313" key="8">
    <source>
        <dbReference type="EMBL" id="OHA43369.1"/>
    </source>
</evidence>
<dbReference type="SUPFAM" id="SSF50249">
    <property type="entry name" value="Nucleic acid-binding proteins"/>
    <property type="match status" value="1"/>
</dbReference>
<dbReference type="GO" id="GO:0006396">
    <property type="term" value="P:RNA processing"/>
    <property type="evidence" value="ECO:0007669"/>
    <property type="project" value="InterPro"/>
</dbReference>
<dbReference type="GO" id="GO:0000287">
    <property type="term" value="F:magnesium ion binding"/>
    <property type="evidence" value="ECO:0007669"/>
    <property type="project" value="UniProtKB-UniRule"/>
</dbReference>
<feature type="domain" description="S1 motif" evidence="7">
    <location>
        <begin position="626"/>
        <end position="694"/>
    </location>
</feature>
<dbReference type="GO" id="GO:0004654">
    <property type="term" value="F:polyribonucleotide nucleotidyltransferase activity"/>
    <property type="evidence" value="ECO:0007669"/>
    <property type="project" value="UniProtKB-UniRule"/>
</dbReference>
<evidence type="ECO:0000256" key="2">
    <source>
        <dbReference type="ARBA" id="ARBA00022679"/>
    </source>
</evidence>
<dbReference type="FunFam" id="3.30.1370.10:FF:000001">
    <property type="entry name" value="Polyribonucleotide nucleotidyltransferase"/>
    <property type="match status" value="1"/>
</dbReference>
<keyword evidence="5" id="KW-0963">Cytoplasm</keyword>
<comment type="caution">
    <text evidence="8">The sequence shown here is derived from an EMBL/GenBank/DDBJ whole genome shotgun (WGS) entry which is preliminary data.</text>
</comment>
<dbReference type="InterPro" id="IPR036345">
    <property type="entry name" value="ExoRNase_PH_dom2_sf"/>
</dbReference>
<evidence type="ECO:0000256" key="5">
    <source>
        <dbReference type="HAMAP-Rule" id="MF_01595"/>
    </source>
</evidence>
<dbReference type="InterPro" id="IPR036612">
    <property type="entry name" value="KH_dom_type_1_sf"/>
</dbReference>
<proteinExistence type="inferred from homology"/>
<feature type="binding site" evidence="5">
    <location>
        <position position="491"/>
    </location>
    <ligand>
        <name>Mg(2+)</name>
        <dbReference type="ChEBI" id="CHEBI:18420"/>
    </ligand>
</feature>
<feature type="binding site" evidence="5">
    <location>
        <position position="497"/>
    </location>
    <ligand>
        <name>Mg(2+)</name>
        <dbReference type="ChEBI" id="CHEBI:18420"/>
    </ligand>
</feature>
<keyword evidence="5" id="KW-0460">Magnesium</keyword>
<dbReference type="NCBIfam" id="TIGR03591">
    <property type="entry name" value="polynuc_phos"/>
    <property type="match status" value="1"/>
</dbReference>
<dbReference type="InterPro" id="IPR036456">
    <property type="entry name" value="PNPase_PH_RNA-bd_sf"/>
</dbReference>
<comment type="similarity">
    <text evidence="1 5">Belongs to the polyribonucleotide nucleotidyltransferase family.</text>
</comment>
<name>A0A1G2P6M3_9BACT</name>
<dbReference type="SUPFAM" id="SSF46915">
    <property type="entry name" value="Polynucleotide phosphorylase/guanosine pentaphosphate synthase (PNPase/GPSI), domain 3"/>
    <property type="match status" value="1"/>
</dbReference>
<evidence type="ECO:0000256" key="1">
    <source>
        <dbReference type="ARBA" id="ARBA00007404"/>
    </source>
</evidence>
<comment type="catalytic activity">
    <reaction evidence="5">
        <text>RNA(n+1) + phosphate = RNA(n) + a ribonucleoside 5'-diphosphate</text>
        <dbReference type="Rhea" id="RHEA:22096"/>
        <dbReference type="Rhea" id="RHEA-COMP:14527"/>
        <dbReference type="Rhea" id="RHEA-COMP:17342"/>
        <dbReference type="ChEBI" id="CHEBI:43474"/>
        <dbReference type="ChEBI" id="CHEBI:57930"/>
        <dbReference type="ChEBI" id="CHEBI:140395"/>
        <dbReference type="EC" id="2.7.7.8"/>
    </reaction>
</comment>
<dbReference type="Pfam" id="PF00575">
    <property type="entry name" value="S1"/>
    <property type="match status" value="1"/>
</dbReference>